<evidence type="ECO:0000256" key="3">
    <source>
        <dbReference type="ARBA" id="ARBA00023163"/>
    </source>
</evidence>
<dbReference type="InterPro" id="IPR036271">
    <property type="entry name" value="Tet_transcr_reg_TetR-rel_C_sf"/>
</dbReference>
<dbReference type="PRINTS" id="PR00455">
    <property type="entry name" value="HTHTETR"/>
</dbReference>
<dbReference type="Pfam" id="PF00440">
    <property type="entry name" value="TetR_N"/>
    <property type="match status" value="1"/>
</dbReference>
<proteinExistence type="predicted"/>
<dbReference type="SUPFAM" id="SSF48498">
    <property type="entry name" value="Tetracyclin repressor-like, C-terminal domain"/>
    <property type="match status" value="1"/>
</dbReference>
<organism evidence="6 7">
    <name type="scientific">Rhizobium rosettiformans W3</name>
    <dbReference type="NCBI Taxonomy" id="538378"/>
    <lineage>
        <taxon>Bacteria</taxon>
        <taxon>Pseudomonadati</taxon>
        <taxon>Pseudomonadota</taxon>
        <taxon>Alphaproteobacteria</taxon>
        <taxon>Hyphomicrobiales</taxon>
        <taxon>Rhizobiaceae</taxon>
        <taxon>Rhizobium/Agrobacterium group</taxon>
        <taxon>Rhizobium</taxon>
    </lineage>
</organism>
<dbReference type="Gene3D" id="1.10.10.60">
    <property type="entry name" value="Homeodomain-like"/>
    <property type="match status" value="1"/>
</dbReference>
<protein>
    <submittedName>
        <fullName evidence="6">TetR/AcrR family transcriptional regulator</fullName>
    </submittedName>
</protein>
<keyword evidence="3" id="KW-0804">Transcription</keyword>
<dbReference type="AlphaFoldDB" id="A0A4S8QE53"/>
<evidence type="ECO:0000259" key="5">
    <source>
        <dbReference type="PROSITE" id="PS50977"/>
    </source>
</evidence>
<accession>A0A4S8QE53</accession>
<dbReference type="Proteomes" id="UP000307378">
    <property type="component" value="Unassembled WGS sequence"/>
</dbReference>
<dbReference type="SUPFAM" id="SSF46689">
    <property type="entry name" value="Homeodomain-like"/>
    <property type="match status" value="1"/>
</dbReference>
<dbReference type="InterPro" id="IPR001647">
    <property type="entry name" value="HTH_TetR"/>
</dbReference>
<dbReference type="PROSITE" id="PS50977">
    <property type="entry name" value="HTH_TETR_2"/>
    <property type="match status" value="1"/>
</dbReference>
<feature type="domain" description="HTH tetR-type" evidence="5">
    <location>
        <begin position="14"/>
        <end position="74"/>
    </location>
</feature>
<evidence type="ECO:0000256" key="2">
    <source>
        <dbReference type="ARBA" id="ARBA00023125"/>
    </source>
</evidence>
<evidence type="ECO:0000313" key="6">
    <source>
        <dbReference type="EMBL" id="THV38814.1"/>
    </source>
</evidence>
<dbReference type="GO" id="GO:0003700">
    <property type="term" value="F:DNA-binding transcription factor activity"/>
    <property type="evidence" value="ECO:0007669"/>
    <property type="project" value="TreeGrafter"/>
</dbReference>
<dbReference type="PANTHER" id="PTHR30055:SF234">
    <property type="entry name" value="HTH-TYPE TRANSCRIPTIONAL REGULATOR BETI"/>
    <property type="match status" value="1"/>
</dbReference>
<sequence>MTNARKLTRVEQKALRPIQILDAAFDEFVANGFSAARVEDIADRIGVTKGTIYVYFPTKEDLFAAMIRHISVPLEDLLKEAGELKGSHEQRLRSLLMLAYQRVAQDRRCRELLRFVIAEGSRFRDVIDAHFAEVIEPLIQRTQLILDEGIVAGEFRKAPAANADIVVSPILSLMMDLLIHDSKRRVDLQAYMEAHLDLVFNSLSQSRPQGVTDQA</sequence>
<evidence type="ECO:0000313" key="7">
    <source>
        <dbReference type="Proteomes" id="UP000307378"/>
    </source>
</evidence>
<dbReference type="InterPro" id="IPR050109">
    <property type="entry name" value="HTH-type_TetR-like_transc_reg"/>
</dbReference>
<feature type="DNA-binding region" description="H-T-H motif" evidence="4">
    <location>
        <begin position="37"/>
        <end position="56"/>
    </location>
</feature>
<keyword evidence="1" id="KW-0805">Transcription regulation</keyword>
<evidence type="ECO:0000256" key="1">
    <source>
        <dbReference type="ARBA" id="ARBA00023015"/>
    </source>
</evidence>
<name>A0A4S8QE53_9HYPH</name>
<comment type="caution">
    <text evidence="6">The sequence shown here is derived from an EMBL/GenBank/DDBJ whole genome shotgun (WGS) entry which is preliminary data.</text>
</comment>
<dbReference type="Gene3D" id="1.10.357.10">
    <property type="entry name" value="Tetracycline Repressor, domain 2"/>
    <property type="match status" value="1"/>
</dbReference>
<reference evidence="6 7" key="1">
    <citation type="submission" date="2019-04" db="EMBL/GenBank/DDBJ databases">
        <title>genome sequence of strain W3.</title>
        <authorList>
            <person name="Gao J."/>
            <person name="Sun J."/>
        </authorList>
    </citation>
    <scope>NUCLEOTIDE SEQUENCE [LARGE SCALE GENOMIC DNA]</scope>
    <source>
        <strain evidence="6 7">W3</strain>
    </source>
</reference>
<evidence type="ECO:0000256" key="4">
    <source>
        <dbReference type="PROSITE-ProRule" id="PRU00335"/>
    </source>
</evidence>
<dbReference type="PANTHER" id="PTHR30055">
    <property type="entry name" value="HTH-TYPE TRANSCRIPTIONAL REGULATOR RUTR"/>
    <property type="match status" value="1"/>
</dbReference>
<keyword evidence="2 4" id="KW-0238">DNA-binding</keyword>
<dbReference type="InterPro" id="IPR009057">
    <property type="entry name" value="Homeodomain-like_sf"/>
</dbReference>
<dbReference type="RefSeq" id="WP_136537823.1">
    <property type="nucleotide sequence ID" value="NZ_STGU01000001.1"/>
</dbReference>
<dbReference type="EMBL" id="STGU01000001">
    <property type="protein sequence ID" value="THV38814.1"/>
    <property type="molecule type" value="Genomic_DNA"/>
</dbReference>
<dbReference type="GO" id="GO:0000976">
    <property type="term" value="F:transcription cis-regulatory region binding"/>
    <property type="evidence" value="ECO:0007669"/>
    <property type="project" value="TreeGrafter"/>
</dbReference>
<gene>
    <name evidence="6" type="ORF">FAA86_00100</name>
</gene>